<sequence length="313" mass="35293">MPMPHLWLKYLDNIDSTLEKADRDHDGWPERVDYLCGEYVYFYCTVKIVLSRSDVIDIWEKISSANQDMRAHADFLTKVIDSRISNFGKWKKIVSLGTDCLPRTIATRWGLKRPRALGELSHPFDLNISPVGALPGILSSGFAGYTDNLVYRSDLGFPVSDTHGSWFNHEHGKRWAENDFAETKFRYAKRIRSFLDALNDGQPTTLVLHVSSHLDQPHFDYVLKTFEAVRSLGSNEMSFLCLATNGVSVASSDVPNVTIADVVRPSPDYDWSQHQHYISSGGLKFETEIVSAMESAVSGMFSEAHGVRETSHQ</sequence>
<proteinExistence type="predicted"/>
<dbReference type="Proteomes" id="UP001055101">
    <property type="component" value="Unassembled WGS sequence"/>
</dbReference>
<dbReference type="EMBL" id="BPRA01000004">
    <property type="protein sequence ID" value="GJE54604.1"/>
    <property type="molecule type" value="Genomic_DNA"/>
</dbReference>
<protein>
    <submittedName>
        <fullName evidence="1">Uncharacterized protein</fullName>
    </submittedName>
</protein>
<reference evidence="1" key="1">
    <citation type="journal article" date="2021" name="Front. Microbiol.">
        <title>Comprehensive Comparative Genomics and Phenotyping of Methylobacterium Species.</title>
        <authorList>
            <person name="Alessa O."/>
            <person name="Ogura Y."/>
            <person name="Fujitani Y."/>
            <person name="Takami H."/>
            <person name="Hayashi T."/>
            <person name="Sahin N."/>
            <person name="Tani A."/>
        </authorList>
    </citation>
    <scope>NUCLEOTIDE SEQUENCE</scope>
    <source>
        <strain evidence="1">DSM 23674</strain>
    </source>
</reference>
<keyword evidence="2" id="KW-1185">Reference proteome</keyword>
<organism evidence="1 2">
    <name type="scientific">Methylobacterium thuringiense</name>
    <dbReference type="NCBI Taxonomy" id="1003091"/>
    <lineage>
        <taxon>Bacteria</taxon>
        <taxon>Pseudomonadati</taxon>
        <taxon>Pseudomonadota</taxon>
        <taxon>Alphaproteobacteria</taxon>
        <taxon>Hyphomicrobiales</taxon>
        <taxon>Methylobacteriaceae</taxon>
        <taxon>Methylobacterium</taxon>
    </lineage>
</organism>
<evidence type="ECO:0000313" key="2">
    <source>
        <dbReference type="Proteomes" id="UP001055101"/>
    </source>
</evidence>
<accession>A0ABQ4TK20</accession>
<comment type="caution">
    <text evidence="1">The sequence shown here is derived from an EMBL/GenBank/DDBJ whole genome shotgun (WGS) entry which is preliminary data.</text>
</comment>
<reference evidence="1" key="2">
    <citation type="submission" date="2021-08" db="EMBL/GenBank/DDBJ databases">
        <authorList>
            <person name="Tani A."/>
            <person name="Ola A."/>
            <person name="Ogura Y."/>
            <person name="Katsura K."/>
            <person name="Hayashi T."/>
        </authorList>
    </citation>
    <scope>NUCLEOTIDE SEQUENCE</scope>
    <source>
        <strain evidence="1">DSM 23674</strain>
    </source>
</reference>
<name>A0ABQ4TK20_9HYPH</name>
<evidence type="ECO:0000313" key="1">
    <source>
        <dbReference type="EMBL" id="GJE54604.1"/>
    </source>
</evidence>
<gene>
    <name evidence="1" type="ORF">EKPJFOCH_1082</name>
</gene>